<dbReference type="InterPro" id="IPR009003">
    <property type="entry name" value="Peptidase_S1_PA"/>
</dbReference>
<accession>A0A8I6SKN9</accession>
<dbReference type="PANTHER" id="PTHR24276">
    <property type="entry name" value="POLYSERASE-RELATED"/>
    <property type="match status" value="1"/>
</dbReference>
<dbReference type="PANTHER" id="PTHR24276:SF98">
    <property type="entry name" value="FI18310P1-RELATED"/>
    <property type="match status" value="1"/>
</dbReference>
<evidence type="ECO:0000313" key="6">
    <source>
        <dbReference type="EnsemblMetazoa" id="XP_024083552.1"/>
    </source>
</evidence>
<evidence type="ECO:0000256" key="2">
    <source>
        <dbReference type="ARBA" id="ARBA00022801"/>
    </source>
</evidence>
<proteinExistence type="predicted"/>
<dbReference type="InterPro" id="IPR050430">
    <property type="entry name" value="Peptidase_S1"/>
</dbReference>
<dbReference type="EnsemblMetazoa" id="XM_024227784.1">
    <property type="protein sequence ID" value="XP_024083552.1"/>
    <property type="gene ID" value="LOC112127213"/>
</dbReference>
<organism evidence="6 7">
    <name type="scientific">Cimex lectularius</name>
    <name type="common">Bed bug</name>
    <name type="synonym">Acanthia lectularia</name>
    <dbReference type="NCBI Taxonomy" id="79782"/>
    <lineage>
        <taxon>Eukaryota</taxon>
        <taxon>Metazoa</taxon>
        <taxon>Ecdysozoa</taxon>
        <taxon>Arthropoda</taxon>
        <taxon>Hexapoda</taxon>
        <taxon>Insecta</taxon>
        <taxon>Pterygota</taxon>
        <taxon>Neoptera</taxon>
        <taxon>Paraneoptera</taxon>
        <taxon>Hemiptera</taxon>
        <taxon>Heteroptera</taxon>
        <taxon>Panheteroptera</taxon>
        <taxon>Cimicomorpha</taxon>
        <taxon>Cimicidae</taxon>
        <taxon>Cimex</taxon>
    </lineage>
</organism>
<keyword evidence="7" id="KW-1185">Reference proteome</keyword>
<protein>
    <recommendedName>
        <fullName evidence="5">Peptidase S1 domain-containing protein</fullName>
    </recommendedName>
</protein>
<dbReference type="SMART" id="SM00020">
    <property type="entry name" value="Tryp_SPc"/>
    <property type="match status" value="1"/>
</dbReference>
<evidence type="ECO:0000256" key="1">
    <source>
        <dbReference type="ARBA" id="ARBA00022670"/>
    </source>
</evidence>
<feature type="domain" description="Peptidase S1" evidence="5">
    <location>
        <begin position="1"/>
        <end position="263"/>
    </location>
</feature>
<evidence type="ECO:0000256" key="3">
    <source>
        <dbReference type="ARBA" id="ARBA00022825"/>
    </source>
</evidence>
<dbReference type="SUPFAM" id="SSF50494">
    <property type="entry name" value="Trypsin-like serine proteases"/>
    <property type="match status" value="1"/>
</dbReference>
<evidence type="ECO:0000313" key="7">
    <source>
        <dbReference type="Proteomes" id="UP000494040"/>
    </source>
</evidence>
<keyword evidence="3" id="KW-0720">Serine protease</keyword>
<dbReference type="GO" id="GO:0006508">
    <property type="term" value="P:proteolysis"/>
    <property type="evidence" value="ECO:0007669"/>
    <property type="project" value="UniProtKB-KW"/>
</dbReference>
<dbReference type="PROSITE" id="PS50240">
    <property type="entry name" value="TRYPSIN_DOM"/>
    <property type="match status" value="1"/>
</dbReference>
<dbReference type="Gene3D" id="2.40.10.10">
    <property type="entry name" value="Trypsin-like serine proteases"/>
    <property type="match status" value="2"/>
</dbReference>
<evidence type="ECO:0000256" key="4">
    <source>
        <dbReference type="ARBA" id="ARBA00023157"/>
    </source>
</evidence>
<dbReference type="GeneID" id="112127213"/>
<name>A0A8I6SKN9_CIMLE</name>
<dbReference type="Proteomes" id="UP000494040">
    <property type="component" value="Unassembled WGS sequence"/>
</dbReference>
<dbReference type="RefSeq" id="XP_024083552.1">
    <property type="nucleotide sequence ID" value="XM_024227784.1"/>
</dbReference>
<dbReference type="InterPro" id="IPR043504">
    <property type="entry name" value="Peptidase_S1_PA_chymotrypsin"/>
</dbReference>
<keyword evidence="2" id="KW-0378">Hydrolase</keyword>
<dbReference type="InterPro" id="IPR001254">
    <property type="entry name" value="Trypsin_dom"/>
</dbReference>
<sequence length="292" mass="32303">MRVRLEDYPFLLGLQRIDGALVCAAVLISSRYSMTAGKCVAKPGDLFLPAPSGFRLIGGISRTDRHGVSENFEVRVPEMFYVHPNFSQGLFTYGIYHNDIIVIEVKKPFQTSLLKPVSRYLPAGNPNSMMFAVELQKAMRYLCMVVGWQKDSVFSKYESMKLVGHVVTLIKNTDCLDSFCKSGSELCNENLKSEESLICGLAGSKAASCNIDSAGVLICEGSFTGFLSWKPKCGFSRTKVPNIFNAFWPSVDFFKNFTTNMATVPTPRFKSGLLAATPNVEMKPDASSHQRP</sequence>
<reference evidence="6" key="1">
    <citation type="submission" date="2022-01" db="UniProtKB">
        <authorList>
            <consortium name="EnsemblMetazoa"/>
        </authorList>
    </citation>
    <scope>IDENTIFICATION</scope>
</reference>
<dbReference type="AlphaFoldDB" id="A0A8I6SKN9"/>
<evidence type="ECO:0000259" key="5">
    <source>
        <dbReference type="PROSITE" id="PS50240"/>
    </source>
</evidence>
<dbReference type="GO" id="GO:0004252">
    <property type="term" value="F:serine-type endopeptidase activity"/>
    <property type="evidence" value="ECO:0007669"/>
    <property type="project" value="InterPro"/>
</dbReference>
<dbReference type="Pfam" id="PF00089">
    <property type="entry name" value="Trypsin"/>
    <property type="match status" value="1"/>
</dbReference>
<dbReference type="OrthoDB" id="8440449at2759"/>
<keyword evidence="4" id="KW-1015">Disulfide bond</keyword>
<keyword evidence="1" id="KW-0645">Protease</keyword>
<dbReference type="KEGG" id="clec:112127213"/>